<feature type="region of interest" description="Disordered" evidence="1">
    <location>
        <begin position="109"/>
        <end position="176"/>
    </location>
</feature>
<accession>A0A1Y2I142</accession>
<protein>
    <submittedName>
        <fullName evidence="2">Uncharacterized protein</fullName>
    </submittedName>
</protein>
<organism evidence="2 3">
    <name type="scientific">Catenaria anguillulae PL171</name>
    <dbReference type="NCBI Taxonomy" id="765915"/>
    <lineage>
        <taxon>Eukaryota</taxon>
        <taxon>Fungi</taxon>
        <taxon>Fungi incertae sedis</taxon>
        <taxon>Blastocladiomycota</taxon>
        <taxon>Blastocladiomycetes</taxon>
        <taxon>Blastocladiales</taxon>
        <taxon>Catenariaceae</taxon>
        <taxon>Catenaria</taxon>
    </lineage>
</organism>
<name>A0A1Y2I142_9FUNG</name>
<dbReference type="AlphaFoldDB" id="A0A1Y2I142"/>
<evidence type="ECO:0000313" key="3">
    <source>
        <dbReference type="Proteomes" id="UP000193411"/>
    </source>
</evidence>
<feature type="compositionally biased region" description="Basic and acidic residues" evidence="1">
    <location>
        <begin position="138"/>
        <end position="147"/>
    </location>
</feature>
<evidence type="ECO:0000313" key="2">
    <source>
        <dbReference type="EMBL" id="ORZ40565.1"/>
    </source>
</evidence>
<gene>
    <name evidence="2" type="ORF">BCR44DRAFT_1425304</name>
</gene>
<keyword evidence="3" id="KW-1185">Reference proteome</keyword>
<comment type="caution">
    <text evidence="2">The sequence shown here is derived from an EMBL/GenBank/DDBJ whole genome shotgun (WGS) entry which is preliminary data.</text>
</comment>
<dbReference type="Proteomes" id="UP000193411">
    <property type="component" value="Unassembled WGS sequence"/>
</dbReference>
<feature type="compositionally biased region" description="Basic and acidic residues" evidence="1">
    <location>
        <begin position="110"/>
        <end position="129"/>
    </location>
</feature>
<dbReference type="EMBL" id="MCFL01000003">
    <property type="protein sequence ID" value="ORZ40565.1"/>
    <property type="molecule type" value="Genomic_DNA"/>
</dbReference>
<reference evidence="2 3" key="1">
    <citation type="submission" date="2016-07" db="EMBL/GenBank/DDBJ databases">
        <title>Pervasive Adenine N6-methylation of Active Genes in Fungi.</title>
        <authorList>
            <consortium name="DOE Joint Genome Institute"/>
            <person name="Mondo S.J."/>
            <person name="Dannebaum R.O."/>
            <person name="Kuo R.C."/>
            <person name="Labutti K."/>
            <person name="Haridas S."/>
            <person name="Kuo A."/>
            <person name="Salamov A."/>
            <person name="Ahrendt S.R."/>
            <person name="Lipzen A."/>
            <person name="Sullivan W."/>
            <person name="Andreopoulos W.B."/>
            <person name="Clum A."/>
            <person name="Lindquist E."/>
            <person name="Daum C."/>
            <person name="Ramamoorthy G.K."/>
            <person name="Gryganskyi A."/>
            <person name="Culley D."/>
            <person name="Magnuson J.K."/>
            <person name="James T.Y."/>
            <person name="O'Malley M.A."/>
            <person name="Stajich J.E."/>
            <person name="Spatafora J.W."/>
            <person name="Visel A."/>
            <person name="Grigoriev I.V."/>
        </authorList>
    </citation>
    <scope>NUCLEOTIDE SEQUENCE [LARGE SCALE GENOMIC DNA]</scope>
    <source>
        <strain evidence="2 3">PL171</strain>
    </source>
</reference>
<proteinExistence type="predicted"/>
<sequence>MLNRSTNNLQPTPYRQYVLCSHNCGHIVLTPLLTTTPQRNRILIQRLRKPPVQHEHQAHAHPPHPPRHRLANHFGHEMALAEHNQHGTVQAYGNEHEYTKRLVLAARNGPGERKERDHGQQGQSDRDHGGLGVAAKYGGRERGERKQNAAQNHQLDPARRDGSRPWRGRGSGSGLEVHVRRWKRGGRHDESMFACVCDLNGWI</sequence>
<evidence type="ECO:0000256" key="1">
    <source>
        <dbReference type="SAM" id="MobiDB-lite"/>
    </source>
</evidence>